<feature type="domain" description="Helix-turn-helix" evidence="1">
    <location>
        <begin position="69"/>
        <end position="116"/>
    </location>
</feature>
<accession>A0A419W3K8</accession>
<dbReference type="Proteomes" id="UP000283387">
    <property type="component" value="Unassembled WGS sequence"/>
</dbReference>
<reference evidence="2 3" key="1">
    <citation type="submission" date="2018-09" db="EMBL/GenBank/DDBJ databases">
        <title>Genomic Encyclopedia of Archaeal and Bacterial Type Strains, Phase II (KMG-II): from individual species to whole genera.</title>
        <authorList>
            <person name="Goeker M."/>
        </authorList>
    </citation>
    <scope>NUCLEOTIDE SEQUENCE [LARGE SCALE GENOMIC DNA]</scope>
    <source>
        <strain evidence="2 3">DSM 27148</strain>
    </source>
</reference>
<evidence type="ECO:0000259" key="1">
    <source>
        <dbReference type="Pfam" id="PF12728"/>
    </source>
</evidence>
<protein>
    <submittedName>
        <fullName evidence="2">Excisionase family DNA binding protein</fullName>
    </submittedName>
</protein>
<dbReference type="RefSeq" id="WP_120271492.1">
    <property type="nucleotide sequence ID" value="NZ_RAPN01000001.1"/>
</dbReference>
<dbReference type="InterPro" id="IPR041657">
    <property type="entry name" value="HTH_17"/>
</dbReference>
<dbReference type="AlphaFoldDB" id="A0A419W3K8"/>
<organism evidence="2 3">
    <name type="scientific">Mangrovibacterium diazotrophicum</name>
    <dbReference type="NCBI Taxonomy" id="1261403"/>
    <lineage>
        <taxon>Bacteria</taxon>
        <taxon>Pseudomonadati</taxon>
        <taxon>Bacteroidota</taxon>
        <taxon>Bacteroidia</taxon>
        <taxon>Marinilabiliales</taxon>
        <taxon>Prolixibacteraceae</taxon>
        <taxon>Mangrovibacterium</taxon>
    </lineage>
</organism>
<dbReference type="Pfam" id="PF12728">
    <property type="entry name" value="HTH_17"/>
    <property type="match status" value="1"/>
</dbReference>
<dbReference type="GO" id="GO:0003677">
    <property type="term" value="F:DNA binding"/>
    <property type="evidence" value="ECO:0007669"/>
    <property type="project" value="InterPro"/>
</dbReference>
<evidence type="ECO:0000313" key="2">
    <source>
        <dbReference type="EMBL" id="RKD90058.1"/>
    </source>
</evidence>
<dbReference type="InterPro" id="IPR010093">
    <property type="entry name" value="SinI_DNA-bd"/>
</dbReference>
<evidence type="ECO:0000313" key="3">
    <source>
        <dbReference type="Proteomes" id="UP000283387"/>
    </source>
</evidence>
<dbReference type="InterPro" id="IPR009061">
    <property type="entry name" value="DNA-bd_dom_put_sf"/>
</dbReference>
<dbReference type="NCBIfam" id="TIGR01764">
    <property type="entry name" value="excise"/>
    <property type="match status" value="1"/>
</dbReference>
<name>A0A419W3K8_9BACT</name>
<proteinExistence type="predicted"/>
<gene>
    <name evidence="2" type="ORF">BC643_0394</name>
</gene>
<sequence>MTSKIQVQRICQHCGKEFTARTTVTKCCSDHCSKMFYKARQRAEKIKQSNTETQQIINRPIEELKAKDFLSVKEVSDLLGCSVRTVYRLVETGQIKATNLGERLTRIKRTDIDSLLT</sequence>
<keyword evidence="3" id="KW-1185">Reference proteome</keyword>
<dbReference type="EMBL" id="RAPN01000001">
    <property type="protein sequence ID" value="RKD90058.1"/>
    <property type="molecule type" value="Genomic_DNA"/>
</dbReference>
<comment type="caution">
    <text evidence="2">The sequence shown here is derived from an EMBL/GenBank/DDBJ whole genome shotgun (WGS) entry which is preliminary data.</text>
</comment>
<dbReference type="SUPFAM" id="SSF46955">
    <property type="entry name" value="Putative DNA-binding domain"/>
    <property type="match status" value="1"/>
</dbReference>
<dbReference type="OrthoDB" id="1003442at2"/>